<dbReference type="RefSeq" id="WP_138051881.1">
    <property type="nucleotide sequence ID" value="NZ_VAWE01000001.1"/>
</dbReference>
<protein>
    <recommendedName>
        <fullName evidence="3">AMP-dependent synthetase/ligase domain-containing protein</fullName>
    </recommendedName>
</protein>
<dbReference type="Proteomes" id="UP000305921">
    <property type="component" value="Unassembled WGS sequence"/>
</dbReference>
<evidence type="ECO:0000313" key="5">
    <source>
        <dbReference type="Proteomes" id="UP000305921"/>
    </source>
</evidence>
<organism evidence="4 5">
    <name type="scientific">Streptomyces marianii</name>
    <dbReference type="NCBI Taxonomy" id="1817406"/>
    <lineage>
        <taxon>Bacteria</taxon>
        <taxon>Bacillati</taxon>
        <taxon>Actinomycetota</taxon>
        <taxon>Actinomycetes</taxon>
        <taxon>Kitasatosporales</taxon>
        <taxon>Streptomycetaceae</taxon>
        <taxon>Streptomyces</taxon>
    </lineage>
</organism>
<accession>A0A5R9DXS5</accession>
<evidence type="ECO:0000256" key="1">
    <source>
        <dbReference type="ARBA" id="ARBA00006432"/>
    </source>
</evidence>
<sequence length="569" mass="60327">MRPPQGLALLDGGRAPEPDCANLGEALRRAAVAGAPEGLRFVGADGGETHRTYAELLDEAARLLAGIRAAGVRPAELVLLQIADPPDLVAAFWACVLGGFVPVLVGAGDPEAAPRLLDSVWTRYGRPPAITGRGARIGAATRSDPRWAGAWLGTPDRLRGARADRAWYPARPDGLALVLLTSGSTGAPKAVTLTHRNILSRSTATARAHALTSATRSLNWMPLDHAGGLLLFHVRDVLVGAHQVHASRAWVLEDPLRWLDMADRHRVCTTWAPDSAFGLVNDQAHRLGGRSWDLSRLRYVLNGGEAVRGAVVRRFLELLAPFGLPADAVFPGWGMSETAAGVVEGRFPGPAAEDERYVPAGRPQAGTAVRCVDAAGRTVPLGTPGHLQVTGASVTPGYYDDAAQNRRSFTADGWFRTGDLAYVEDGVLTVTGRADDVVGGTGSEPSRHGHEIEAVAEELDFVTPSYTVASTVTVAGRDGLAVFFHPRNGGGSGFDTSLAAAAIRDRVADRLGLRVDHVVPLSKDDVPKTGAGKLRRSRLRRWFESRSAGIAEPGTADERNRTGLGEKTP</sequence>
<dbReference type="SUPFAM" id="SSF56801">
    <property type="entry name" value="Acetyl-CoA synthetase-like"/>
    <property type="match status" value="1"/>
</dbReference>
<comment type="caution">
    <text evidence="4">The sequence shown here is derived from an EMBL/GenBank/DDBJ whole genome shotgun (WGS) entry which is preliminary data.</text>
</comment>
<feature type="region of interest" description="Disordered" evidence="2">
    <location>
        <begin position="549"/>
        <end position="569"/>
    </location>
</feature>
<dbReference type="InterPro" id="IPR020845">
    <property type="entry name" value="AMP-binding_CS"/>
</dbReference>
<evidence type="ECO:0000313" key="4">
    <source>
        <dbReference type="EMBL" id="TLQ42471.1"/>
    </source>
</evidence>
<dbReference type="AlphaFoldDB" id="A0A5R9DXS5"/>
<dbReference type="Gene3D" id="3.40.50.12780">
    <property type="entry name" value="N-terminal domain of ligase-like"/>
    <property type="match status" value="1"/>
</dbReference>
<evidence type="ECO:0000256" key="2">
    <source>
        <dbReference type="SAM" id="MobiDB-lite"/>
    </source>
</evidence>
<keyword evidence="5" id="KW-1185">Reference proteome</keyword>
<evidence type="ECO:0000259" key="3">
    <source>
        <dbReference type="Pfam" id="PF00501"/>
    </source>
</evidence>
<dbReference type="InterPro" id="IPR042099">
    <property type="entry name" value="ANL_N_sf"/>
</dbReference>
<feature type="domain" description="AMP-dependent synthetase/ligase" evidence="3">
    <location>
        <begin position="169"/>
        <end position="399"/>
    </location>
</feature>
<dbReference type="OrthoDB" id="2472181at2"/>
<proteinExistence type="inferred from homology"/>
<gene>
    <name evidence="4" type="ORF">FEF34_03975</name>
</gene>
<dbReference type="PANTHER" id="PTHR22754">
    <property type="entry name" value="DISCO-INTERACTING PROTEIN 2 DIP2 -RELATED"/>
    <property type="match status" value="1"/>
</dbReference>
<name>A0A5R9DXS5_9ACTN</name>
<dbReference type="InterPro" id="IPR000873">
    <property type="entry name" value="AMP-dep_synth/lig_dom"/>
</dbReference>
<dbReference type="Gene3D" id="3.30.300.30">
    <property type="match status" value="1"/>
</dbReference>
<dbReference type="PANTHER" id="PTHR22754:SF32">
    <property type="entry name" value="DISCO-INTERACTING PROTEIN 2"/>
    <property type="match status" value="1"/>
</dbReference>
<dbReference type="Pfam" id="PF00501">
    <property type="entry name" value="AMP-binding"/>
    <property type="match status" value="1"/>
</dbReference>
<dbReference type="EMBL" id="VAWE01000001">
    <property type="protein sequence ID" value="TLQ42471.1"/>
    <property type="molecule type" value="Genomic_DNA"/>
</dbReference>
<dbReference type="PROSITE" id="PS00455">
    <property type="entry name" value="AMP_BINDING"/>
    <property type="match status" value="1"/>
</dbReference>
<reference evidence="4 5" key="1">
    <citation type="submission" date="2019-05" db="EMBL/GenBank/DDBJ databases">
        <title>Streptomyces marianii sp. nov., a novel marine actinomycete from southern coast of India.</title>
        <authorList>
            <person name="Iniyan A.M."/>
            <person name="Wink J."/>
            <person name="Ramprasad E."/>
            <person name="Ramana C.V."/>
            <person name="Bunk B."/>
            <person name="Sproer C."/>
            <person name="Joseph F.-J.R.S."/>
            <person name="Vincent S.G.P."/>
        </authorList>
    </citation>
    <scope>NUCLEOTIDE SEQUENCE [LARGE SCALE GENOMIC DNA]</scope>
    <source>
        <strain evidence="4 5">ICN19</strain>
    </source>
</reference>
<comment type="similarity">
    <text evidence="1">Belongs to the ATP-dependent AMP-binding enzyme family.</text>
</comment>
<dbReference type="InterPro" id="IPR045851">
    <property type="entry name" value="AMP-bd_C_sf"/>
</dbReference>